<dbReference type="OrthoDB" id="10012848at2759"/>
<dbReference type="Proteomes" id="UP000025227">
    <property type="component" value="Unplaced"/>
</dbReference>
<evidence type="ECO:0000259" key="2">
    <source>
        <dbReference type="Pfam" id="PF15353"/>
    </source>
</evidence>
<accession>A0A7I4YUQ9</accession>
<evidence type="ECO:0000313" key="3">
    <source>
        <dbReference type="Proteomes" id="UP000025227"/>
    </source>
</evidence>
<feature type="compositionally biased region" description="Low complexity" evidence="1">
    <location>
        <begin position="332"/>
        <end position="343"/>
    </location>
</feature>
<dbReference type="PANTHER" id="PTHR13425:SF3">
    <property type="entry name" value="HEADCASE PROTEIN HOMOLOG"/>
    <property type="match status" value="1"/>
</dbReference>
<name>A0A7I4YUQ9_HAECO</name>
<organism evidence="3 4">
    <name type="scientific">Haemonchus contortus</name>
    <name type="common">Barber pole worm</name>
    <dbReference type="NCBI Taxonomy" id="6289"/>
    <lineage>
        <taxon>Eukaryota</taxon>
        <taxon>Metazoa</taxon>
        <taxon>Ecdysozoa</taxon>
        <taxon>Nematoda</taxon>
        <taxon>Chromadorea</taxon>
        <taxon>Rhabditida</taxon>
        <taxon>Rhabditina</taxon>
        <taxon>Rhabditomorpha</taxon>
        <taxon>Strongyloidea</taxon>
        <taxon>Trichostrongylidae</taxon>
        <taxon>Haemonchus</taxon>
    </lineage>
</organism>
<sequence length="411" mass="44500">MGSARKHDRARGKDKSNRTQALTQPTPSATKICGCPVPDPIRCFVGTPLPIGDDGVRMECSNDNCPFTDVLLHQRCFEAFEEHLLKVIGGLGSAKGWTPTMRRNNLWVQKGQSLIAKACRCRCGLGITKLDKLAADDRLKREKAEAQREAALAGLPAPPLKKKRKSKNALPTLNFGVVKAAPKPLVEERESRTLSRCHSAKYRDVSSSSLSSTPTSYQAFESRRESFTYASDVWGLLPTFSSGNETQSVNSAHSTDHDDTTTTSSRTDLTQDCSNTDELASAPLPPRQTMSYASAMKVRGTSLRDQSSSQPFVNSSLSIQTDTGSDSGVELESGSTTSSDSEVVSTQDIANALSGCMVTTTPTLPLSSAEATIGDDDAPVEQWHLFNGRSFSLGESIIAHHFLPVWSRNVQ</sequence>
<feature type="region of interest" description="Disordered" evidence="1">
    <location>
        <begin position="1"/>
        <end position="25"/>
    </location>
</feature>
<dbReference type="OMA" id="RRNNLWE"/>
<keyword evidence="3" id="KW-1185">Reference proteome</keyword>
<dbReference type="WBParaSite" id="HCON_00136820-00001">
    <property type="protein sequence ID" value="HCON_00136820-00001"/>
    <property type="gene ID" value="HCON_00136820"/>
</dbReference>
<dbReference type="PANTHER" id="PTHR13425">
    <property type="entry name" value="HEADCASE PROTEIN"/>
    <property type="match status" value="1"/>
</dbReference>
<dbReference type="InterPro" id="IPR026066">
    <property type="entry name" value="Headcase"/>
</dbReference>
<feature type="domain" description="Headcase N-terminal" evidence="2">
    <location>
        <begin position="53"/>
        <end position="131"/>
    </location>
</feature>
<proteinExistence type="predicted"/>
<dbReference type="InterPro" id="IPR054537">
    <property type="entry name" value="HECA_N"/>
</dbReference>
<dbReference type="AlphaFoldDB" id="A0A7I4YUQ9"/>
<evidence type="ECO:0000256" key="1">
    <source>
        <dbReference type="SAM" id="MobiDB-lite"/>
    </source>
</evidence>
<feature type="compositionally biased region" description="Polar residues" evidence="1">
    <location>
        <begin position="303"/>
        <end position="326"/>
    </location>
</feature>
<feature type="region of interest" description="Disordered" evidence="1">
    <location>
        <begin position="245"/>
        <end position="343"/>
    </location>
</feature>
<dbReference type="Pfam" id="PF15353">
    <property type="entry name" value="HECA_N"/>
    <property type="match status" value="1"/>
</dbReference>
<protein>
    <submittedName>
        <fullName evidence="4">Headcase domain-containing protein</fullName>
    </submittedName>
</protein>
<feature type="compositionally biased region" description="Basic residues" evidence="1">
    <location>
        <begin position="1"/>
        <end position="10"/>
    </location>
</feature>
<feature type="compositionally biased region" description="Low complexity" evidence="1">
    <location>
        <begin position="261"/>
        <end position="272"/>
    </location>
</feature>
<reference evidence="4" key="1">
    <citation type="submission" date="2020-12" db="UniProtKB">
        <authorList>
            <consortium name="WormBaseParasite"/>
        </authorList>
    </citation>
    <scope>IDENTIFICATION</scope>
    <source>
        <strain evidence="4">MHco3</strain>
    </source>
</reference>
<evidence type="ECO:0000313" key="4">
    <source>
        <dbReference type="WBParaSite" id="HCON_00136820-00001"/>
    </source>
</evidence>